<dbReference type="InterPro" id="IPR018060">
    <property type="entry name" value="HTH_AraC"/>
</dbReference>
<name>A0ABU7W6Y9_9FLAO</name>
<dbReference type="EMBL" id="JAZHOU010000003">
    <property type="protein sequence ID" value="MEF3079726.1"/>
    <property type="molecule type" value="Genomic_DNA"/>
</dbReference>
<keyword evidence="1" id="KW-0805">Transcription regulation</keyword>
<evidence type="ECO:0000259" key="4">
    <source>
        <dbReference type="PROSITE" id="PS01124"/>
    </source>
</evidence>
<evidence type="ECO:0000256" key="3">
    <source>
        <dbReference type="ARBA" id="ARBA00023163"/>
    </source>
</evidence>
<evidence type="ECO:0000256" key="2">
    <source>
        <dbReference type="ARBA" id="ARBA00023125"/>
    </source>
</evidence>
<protein>
    <submittedName>
        <fullName evidence="5">Helix-turn-helix domain-containing protein</fullName>
    </submittedName>
</protein>
<dbReference type="RefSeq" id="WP_331810466.1">
    <property type="nucleotide sequence ID" value="NZ_JAZHOU010000003.1"/>
</dbReference>
<evidence type="ECO:0000313" key="5">
    <source>
        <dbReference type="EMBL" id="MEF3079726.1"/>
    </source>
</evidence>
<dbReference type="Gene3D" id="1.10.10.60">
    <property type="entry name" value="Homeodomain-like"/>
    <property type="match status" value="1"/>
</dbReference>
<accession>A0ABU7W6Y9</accession>
<keyword evidence="3" id="KW-0804">Transcription</keyword>
<dbReference type="SUPFAM" id="SSF51215">
    <property type="entry name" value="Regulatory protein AraC"/>
    <property type="match status" value="1"/>
</dbReference>
<sequence>MDHFRTIEAYCKGIGISKPKHSEFDIRRFKDNMKTINLKQPPFRHEFYGIAIKVAGGGKAVSGHHTDFPKGYTIFFNSPFQILYWDILPDWEGYYILFNQDFISNSPALHNILNRFPFLKIEKDIPLEIEQNQVDEVMGIYDNIYEEYHSNHDDKFQIIESNVLLLLNYIKRYFKKVDESLNVSEEVRKTDLKILGRFQSLIETSFYINKESSFNSKLHSTSYYADRLNIHPNHLNRIIKQITGQTAKQLIQVQVLNLAKSRLINTNLSIKEIAYSLHYESPNNFSAFFKRLAKKTPNNYRKEYNI</sequence>
<dbReference type="Pfam" id="PF12833">
    <property type="entry name" value="HTH_18"/>
    <property type="match status" value="1"/>
</dbReference>
<keyword evidence="2" id="KW-0238">DNA-binding</keyword>
<evidence type="ECO:0000256" key="1">
    <source>
        <dbReference type="ARBA" id="ARBA00023015"/>
    </source>
</evidence>
<gene>
    <name evidence="5" type="ORF">V1468_11965</name>
</gene>
<feature type="domain" description="HTH araC/xylS-type" evidence="4">
    <location>
        <begin position="225"/>
        <end position="303"/>
    </location>
</feature>
<evidence type="ECO:0000313" key="6">
    <source>
        <dbReference type="Proteomes" id="UP001356704"/>
    </source>
</evidence>
<dbReference type="PANTHER" id="PTHR43280">
    <property type="entry name" value="ARAC-FAMILY TRANSCRIPTIONAL REGULATOR"/>
    <property type="match status" value="1"/>
</dbReference>
<reference evidence="5 6" key="1">
    <citation type="submission" date="2024-02" db="EMBL/GenBank/DDBJ databases">
        <title>Winogradskyella poriferorum JCM 12885.</title>
        <authorList>
            <person name="Zhang D.-F."/>
            <person name="Fu Z.-Y."/>
        </authorList>
    </citation>
    <scope>NUCLEOTIDE SEQUENCE [LARGE SCALE GENOMIC DNA]</scope>
    <source>
        <strain evidence="5 6">JCM 12885</strain>
    </source>
</reference>
<organism evidence="5 6">
    <name type="scientific">Winogradskyella poriferorum</name>
    <dbReference type="NCBI Taxonomy" id="307627"/>
    <lineage>
        <taxon>Bacteria</taxon>
        <taxon>Pseudomonadati</taxon>
        <taxon>Bacteroidota</taxon>
        <taxon>Flavobacteriia</taxon>
        <taxon>Flavobacteriales</taxon>
        <taxon>Flavobacteriaceae</taxon>
        <taxon>Winogradskyella</taxon>
    </lineage>
</organism>
<dbReference type="SMART" id="SM00342">
    <property type="entry name" value="HTH_ARAC"/>
    <property type="match status" value="1"/>
</dbReference>
<dbReference type="Proteomes" id="UP001356704">
    <property type="component" value="Unassembled WGS sequence"/>
</dbReference>
<dbReference type="InterPro" id="IPR009057">
    <property type="entry name" value="Homeodomain-like_sf"/>
</dbReference>
<comment type="caution">
    <text evidence="5">The sequence shown here is derived from an EMBL/GenBank/DDBJ whole genome shotgun (WGS) entry which is preliminary data.</text>
</comment>
<dbReference type="PROSITE" id="PS01124">
    <property type="entry name" value="HTH_ARAC_FAMILY_2"/>
    <property type="match status" value="1"/>
</dbReference>
<dbReference type="PANTHER" id="PTHR43280:SF32">
    <property type="entry name" value="TRANSCRIPTIONAL REGULATORY PROTEIN"/>
    <property type="match status" value="1"/>
</dbReference>
<dbReference type="SUPFAM" id="SSF46689">
    <property type="entry name" value="Homeodomain-like"/>
    <property type="match status" value="1"/>
</dbReference>
<dbReference type="InterPro" id="IPR037923">
    <property type="entry name" value="HTH-like"/>
</dbReference>
<keyword evidence="6" id="KW-1185">Reference proteome</keyword>
<proteinExistence type="predicted"/>